<dbReference type="RefSeq" id="WP_133617758.1">
    <property type="nucleotide sequence ID" value="NZ_SNYA01000009.1"/>
</dbReference>
<protein>
    <submittedName>
        <fullName evidence="2">Uncharacterized protein</fullName>
    </submittedName>
</protein>
<evidence type="ECO:0000313" key="2">
    <source>
        <dbReference type="EMBL" id="TDP89504.1"/>
    </source>
</evidence>
<proteinExistence type="predicted"/>
<name>A0A4R6RS12_9MICO</name>
<keyword evidence="1" id="KW-0472">Membrane</keyword>
<sequence>MNTKSTRTYQRPAWLTLLAIAMVVVPLIVYAVMLANGYGAFDGRGILALIFIVSGMAILGSGKGEARG</sequence>
<dbReference type="Proteomes" id="UP000295601">
    <property type="component" value="Unassembled WGS sequence"/>
</dbReference>
<dbReference type="EMBL" id="SNYA01000009">
    <property type="protein sequence ID" value="TDP89504.1"/>
    <property type="molecule type" value="Genomic_DNA"/>
</dbReference>
<reference evidence="2 3" key="1">
    <citation type="submission" date="2019-03" db="EMBL/GenBank/DDBJ databases">
        <title>Genomic analyses of the natural microbiome of Caenorhabditis elegans.</title>
        <authorList>
            <person name="Samuel B."/>
        </authorList>
    </citation>
    <scope>NUCLEOTIDE SEQUENCE [LARGE SCALE GENOMIC DNA]</scope>
    <source>
        <strain evidence="2 3">JUb18</strain>
    </source>
</reference>
<evidence type="ECO:0000256" key="1">
    <source>
        <dbReference type="SAM" id="Phobius"/>
    </source>
</evidence>
<keyword evidence="1" id="KW-0812">Transmembrane</keyword>
<accession>A0A4R6RS12</accession>
<dbReference type="AlphaFoldDB" id="A0A4R6RS12"/>
<feature type="transmembrane region" description="Helical" evidence="1">
    <location>
        <begin position="45"/>
        <end position="62"/>
    </location>
</feature>
<keyword evidence="3" id="KW-1185">Reference proteome</keyword>
<gene>
    <name evidence="2" type="ORF">EDF62_3235</name>
</gene>
<feature type="transmembrane region" description="Helical" evidence="1">
    <location>
        <begin position="12"/>
        <end position="33"/>
    </location>
</feature>
<evidence type="ECO:0000313" key="3">
    <source>
        <dbReference type="Proteomes" id="UP000295601"/>
    </source>
</evidence>
<keyword evidence="1" id="KW-1133">Transmembrane helix</keyword>
<organism evidence="2 3">
    <name type="scientific">Leucobacter luti</name>
    <dbReference type="NCBI Taxonomy" id="340320"/>
    <lineage>
        <taxon>Bacteria</taxon>
        <taxon>Bacillati</taxon>
        <taxon>Actinomycetota</taxon>
        <taxon>Actinomycetes</taxon>
        <taxon>Micrococcales</taxon>
        <taxon>Microbacteriaceae</taxon>
        <taxon>Leucobacter</taxon>
    </lineage>
</organism>
<comment type="caution">
    <text evidence="2">The sequence shown here is derived from an EMBL/GenBank/DDBJ whole genome shotgun (WGS) entry which is preliminary data.</text>
</comment>